<evidence type="ECO:0000256" key="6">
    <source>
        <dbReference type="ARBA" id="ARBA00023157"/>
    </source>
</evidence>
<dbReference type="CDD" id="cd22623">
    <property type="entry name" value="Kunitz_HAI1_1-like"/>
    <property type="match status" value="1"/>
</dbReference>
<comment type="subcellular location">
    <subcellularLocation>
        <location evidence="1">Membrane</location>
    </subcellularLocation>
</comment>
<dbReference type="Pfam" id="PF00014">
    <property type="entry name" value="Kunitz_BPTI"/>
    <property type="match status" value="2"/>
</dbReference>
<feature type="transmembrane region" description="Helical" evidence="9">
    <location>
        <begin position="430"/>
        <end position="452"/>
    </location>
</feature>
<evidence type="ECO:0000256" key="5">
    <source>
        <dbReference type="ARBA" id="ARBA00023136"/>
    </source>
</evidence>
<reference evidence="13" key="2">
    <citation type="submission" date="2025-09" db="UniProtKB">
        <authorList>
            <consortium name="Ensembl"/>
        </authorList>
    </citation>
    <scope>IDENTIFICATION</scope>
</reference>
<keyword evidence="3 10" id="KW-0732">Signal</keyword>
<dbReference type="InterPro" id="IPR023415">
    <property type="entry name" value="LDLR_class-A_CS"/>
</dbReference>
<dbReference type="AlphaFoldDB" id="A0A3B5MXP9"/>
<evidence type="ECO:0000259" key="12">
    <source>
        <dbReference type="PROSITE" id="PS50986"/>
    </source>
</evidence>
<feature type="disulfide bond" evidence="8">
    <location>
        <begin position="328"/>
        <end position="343"/>
    </location>
</feature>
<evidence type="ECO:0000256" key="10">
    <source>
        <dbReference type="SAM" id="SignalP"/>
    </source>
</evidence>
<dbReference type="FunFam" id="4.10.410.10:FF:000006">
    <property type="entry name" value="Serine peptidase inhibitor, Kunitz type 1"/>
    <property type="match status" value="1"/>
</dbReference>
<name>A0A3B5MXP9_9TELE</name>
<dbReference type="PROSITE" id="PS50986">
    <property type="entry name" value="MANSC"/>
    <property type="match status" value="1"/>
</dbReference>
<feature type="disulfide bond" evidence="8">
    <location>
        <begin position="309"/>
        <end position="321"/>
    </location>
</feature>
<dbReference type="SUPFAM" id="SSF57424">
    <property type="entry name" value="LDL receptor-like module"/>
    <property type="match status" value="1"/>
</dbReference>
<dbReference type="SMART" id="SM00089">
    <property type="entry name" value="PKD"/>
    <property type="match status" value="1"/>
</dbReference>
<evidence type="ECO:0000256" key="1">
    <source>
        <dbReference type="ARBA" id="ARBA00004370"/>
    </source>
</evidence>
<dbReference type="InterPro" id="IPR013783">
    <property type="entry name" value="Ig-like_fold"/>
</dbReference>
<feature type="chain" id="PRO_5017418991" description="Serine peptidase inhibitor, Kunitz type 1 b" evidence="10">
    <location>
        <begin position="24"/>
        <end position="485"/>
    </location>
</feature>
<evidence type="ECO:0000256" key="4">
    <source>
        <dbReference type="ARBA" id="ARBA00022989"/>
    </source>
</evidence>
<proteinExistence type="predicted"/>
<dbReference type="PROSITE" id="PS50279">
    <property type="entry name" value="BPTI_KUNITZ_2"/>
    <property type="match status" value="2"/>
</dbReference>
<evidence type="ECO:0000256" key="9">
    <source>
        <dbReference type="SAM" id="Phobius"/>
    </source>
</evidence>
<keyword evidence="14" id="KW-1185">Reference proteome</keyword>
<dbReference type="Pfam" id="PF00057">
    <property type="entry name" value="Ldl_recept_a"/>
    <property type="match status" value="1"/>
</dbReference>
<dbReference type="PROSITE" id="PS50068">
    <property type="entry name" value="LDLRA_2"/>
    <property type="match status" value="1"/>
</dbReference>
<accession>A0A3B5MXP9</accession>
<dbReference type="GO" id="GO:0005886">
    <property type="term" value="C:plasma membrane"/>
    <property type="evidence" value="ECO:0007669"/>
    <property type="project" value="TreeGrafter"/>
</dbReference>
<keyword evidence="6 8" id="KW-1015">Disulfide bond</keyword>
<feature type="signal peptide" evidence="10">
    <location>
        <begin position="1"/>
        <end position="23"/>
    </location>
</feature>
<dbReference type="PANTHER" id="PTHR46750:SF1">
    <property type="entry name" value="KUNITZ-TYPE PROTEASE INHIBITOR 1"/>
    <property type="match status" value="1"/>
</dbReference>
<dbReference type="InterPro" id="IPR035986">
    <property type="entry name" value="PKD_dom_sf"/>
</dbReference>
<dbReference type="CDD" id="cd00146">
    <property type="entry name" value="PKD"/>
    <property type="match status" value="1"/>
</dbReference>
<keyword evidence="5 9" id="KW-0472">Membrane</keyword>
<dbReference type="SMART" id="SM00192">
    <property type="entry name" value="LDLa"/>
    <property type="match status" value="1"/>
</dbReference>
<keyword evidence="7" id="KW-0325">Glycoprotein</keyword>
<dbReference type="SUPFAM" id="SSF49299">
    <property type="entry name" value="PKD domain"/>
    <property type="match status" value="1"/>
</dbReference>
<evidence type="ECO:0000313" key="13">
    <source>
        <dbReference type="Ensembl" id="ENSXCOP00000026487.1"/>
    </source>
</evidence>
<evidence type="ECO:0000256" key="8">
    <source>
        <dbReference type="PROSITE-ProRule" id="PRU00124"/>
    </source>
</evidence>
<protein>
    <recommendedName>
        <fullName evidence="15">Serine peptidase inhibitor, Kunitz type 1 b</fullName>
    </recommendedName>
</protein>
<dbReference type="GO" id="GO:0008544">
    <property type="term" value="P:epidermis development"/>
    <property type="evidence" value="ECO:0007669"/>
    <property type="project" value="TreeGrafter"/>
</dbReference>
<dbReference type="InterPro" id="IPR002172">
    <property type="entry name" value="LDrepeatLR_classA_rpt"/>
</dbReference>
<dbReference type="SUPFAM" id="SSF57362">
    <property type="entry name" value="BPTI-like"/>
    <property type="match status" value="2"/>
</dbReference>
<dbReference type="InterPro" id="IPR036880">
    <property type="entry name" value="Kunitz_BPTI_sf"/>
</dbReference>
<feature type="disulfide bond" evidence="8">
    <location>
        <begin position="316"/>
        <end position="334"/>
    </location>
</feature>
<dbReference type="InterPro" id="IPR022409">
    <property type="entry name" value="PKD/Chitinase_dom"/>
</dbReference>
<dbReference type="SMART" id="SM00765">
    <property type="entry name" value="MANEC"/>
    <property type="match status" value="1"/>
</dbReference>
<feature type="domain" description="BPTI/Kunitz inhibitor" evidence="11">
    <location>
        <begin position="365"/>
        <end position="415"/>
    </location>
</feature>
<evidence type="ECO:0000256" key="3">
    <source>
        <dbReference type="ARBA" id="ARBA00022729"/>
    </source>
</evidence>
<dbReference type="SMART" id="SM00131">
    <property type="entry name" value="KU"/>
    <property type="match status" value="2"/>
</dbReference>
<evidence type="ECO:0008006" key="15">
    <source>
        <dbReference type="Google" id="ProtNLM"/>
    </source>
</evidence>
<keyword evidence="2 9" id="KW-0812">Transmembrane</keyword>
<dbReference type="Gene3D" id="4.10.410.10">
    <property type="entry name" value="Pancreatic trypsin inhibitor Kunitz domain"/>
    <property type="match status" value="2"/>
</dbReference>
<dbReference type="Gene3D" id="4.10.400.10">
    <property type="entry name" value="Low-density Lipoprotein Receptor"/>
    <property type="match status" value="1"/>
</dbReference>
<dbReference type="InterPro" id="IPR002223">
    <property type="entry name" value="Kunitz_BPTI"/>
</dbReference>
<dbReference type="Pfam" id="PF22352">
    <property type="entry name" value="K319L-like_PKD"/>
    <property type="match status" value="1"/>
</dbReference>
<dbReference type="PROSITE" id="PS01209">
    <property type="entry name" value="LDLRA_1"/>
    <property type="match status" value="1"/>
</dbReference>
<dbReference type="Proteomes" id="UP000261380">
    <property type="component" value="Unplaced"/>
</dbReference>
<organism evidence="13 14">
    <name type="scientific">Xiphophorus couchianus</name>
    <name type="common">Monterrey platyfish</name>
    <dbReference type="NCBI Taxonomy" id="32473"/>
    <lineage>
        <taxon>Eukaryota</taxon>
        <taxon>Metazoa</taxon>
        <taxon>Chordata</taxon>
        <taxon>Craniata</taxon>
        <taxon>Vertebrata</taxon>
        <taxon>Euteleostomi</taxon>
        <taxon>Actinopterygii</taxon>
        <taxon>Neopterygii</taxon>
        <taxon>Teleostei</taxon>
        <taxon>Neoteleostei</taxon>
        <taxon>Acanthomorphata</taxon>
        <taxon>Ovalentaria</taxon>
        <taxon>Atherinomorphae</taxon>
        <taxon>Cyprinodontiformes</taxon>
        <taxon>Poeciliidae</taxon>
        <taxon>Poeciliinae</taxon>
        <taxon>Xiphophorus</taxon>
    </lineage>
</organism>
<dbReference type="FunFam" id="4.10.410.10:FF:000020">
    <property type="entry name" value="Collagen, type VI, alpha 3"/>
    <property type="match status" value="1"/>
</dbReference>
<dbReference type="Gene3D" id="2.60.40.10">
    <property type="entry name" value="Immunoglobulins"/>
    <property type="match status" value="1"/>
</dbReference>
<dbReference type="GeneTree" id="ENSGT00940000164935"/>
<dbReference type="PRINTS" id="PR00759">
    <property type="entry name" value="BASICPTASE"/>
</dbReference>
<evidence type="ECO:0000313" key="14">
    <source>
        <dbReference type="Proteomes" id="UP000261380"/>
    </source>
</evidence>
<dbReference type="CDD" id="cd00112">
    <property type="entry name" value="LDLa"/>
    <property type="match status" value="1"/>
</dbReference>
<dbReference type="InterPro" id="IPR011106">
    <property type="entry name" value="MANSC_N"/>
</dbReference>
<dbReference type="Pfam" id="PF07502">
    <property type="entry name" value="MANEC"/>
    <property type="match status" value="1"/>
</dbReference>
<keyword evidence="4 9" id="KW-1133">Transmembrane helix</keyword>
<dbReference type="InterPro" id="IPR020901">
    <property type="entry name" value="Prtase_inh_Kunz-CS"/>
</dbReference>
<evidence type="ECO:0000256" key="7">
    <source>
        <dbReference type="ARBA" id="ARBA00023180"/>
    </source>
</evidence>
<evidence type="ECO:0000256" key="2">
    <source>
        <dbReference type="ARBA" id="ARBA00022692"/>
    </source>
</evidence>
<dbReference type="GO" id="GO:0030198">
    <property type="term" value="P:extracellular matrix organization"/>
    <property type="evidence" value="ECO:0007669"/>
    <property type="project" value="TreeGrafter"/>
</dbReference>
<dbReference type="PROSITE" id="PS00280">
    <property type="entry name" value="BPTI_KUNITZ_1"/>
    <property type="match status" value="2"/>
</dbReference>
<reference evidence="13" key="1">
    <citation type="submission" date="2025-08" db="UniProtKB">
        <authorList>
            <consortium name="Ensembl"/>
        </authorList>
    </citation>
    <scope>IDENTIFICATION</scope>
</reference>
<dbReference type="GO" id="GO:0060429">
    <property type="term" value="P:epithelium development"/>
    <property type="evidence" value="ECO:0007669"/>
    <property type="project" value="TreeGrafter"/>
</dbReference>
<dbReference type="PANTHER" id="PTHR46750">
    <property type="entry name" value="KUNITZ-TYPE PROTEASE INHIBITOR 1"/>
    <property type="match status" value="1"/>
</dbReference>
<evidence type="ECO:0000259" key="11">
    <source>
        <dbReference type="PROSITE" id="PS50279"/>
    </source>
</evidence>
<dbReference type="InterPro" id="IPR013980">
    <property type="entry name" value="MANSC_dom"/>
</dbReference>
<dbReference type="InterPro" id="IPR036055">
    <property type="entry name" value="LDL_receptor-like_sf"/>
</dbReference>
<feature type="domain" description="BPTI/Kunitz inhibitor" evidence="11">
    <location>
        <begin position="239"/>
        <end position="289"/>
    </location>
</feature>
<feature type="domain" description="MANSC" evidence="12">
    <location>
        <begin position="36"/>
        <end position="118"/>
    </location>
</feature>
<dbReference type="GO" id="GO:0004867">
    <property type="term" value="F:serine-type endopeptidase inhibitor activity"/>
    <property type="evidence" value="ECO:0007669"/>
    <property type="project" value="InterPro"/>
</dbReference>
<sequence>MFRFCTSSLLLLVLLGGARRGAAEQCDSGGDEFVSGSENFVLDAKDAVEDGADLLDTQVVSVDEECETLCCQDSRCNLALLEPRDGEEEDTRNCFLFNCVHKNRFVCQFVNQDGYKSYIRRSMYRRYLERASDVAPPIANAGPDVVLQPGENVTLNGSESVALHRAKISDYKWSQQSGDQNLKLEVTPAGGGASPGVRLSNLQPGSYVLKLTVTDSKGKSGHDTVTIKVLTPELSSSYCLAPLKTGPCRAAFPRWYYNTTTRSCEKFTYGGCLPNKNNFLFNEECMSACRGVTGNTPYCGRVWSKCVRCRPDQLTCDDGCCLDRALECDGVNQCSDGSDEKLCNKLSQTFNRLLTGSVFFSAVQCVEPPRTGPCRAHFTRWYYNPKDRKCVRFIYGGCDGNGNNFENNNDCSETCDGVTVTSLSCPPGSVTLAVILAVGILALLAIVGYCFLRRRRKAPSRSAGPAHVALSEQDTLVYNSTTKPA</sequence>
<dbReference type="Ensembl" id="ENSXCOT00000026808.1">
    <property type="protein sequence ID" value="ENSXCOP00000026487.1"/>
    <property type="gene ID" value="ENSXCOG00000019730.1"/>
</dbReference>